<gene>
    <name evidence="2" type="ORF">B0D71_07855</name>
</gene>
<keyword evidence="1" id="KW-0812">Transmembrane</keyword>
<reference evidence="3" key="1">
    <citation type="submission" date="2017-02" db="EMBL/GenBank/DDBJ databases">
        <authorList>
            <person name="Furmanczyk E.M."/>
        </authorList>
    </citation>
    <scope>NUCLEOTIDE SEQUENCE [LARGE SCALE GENOMIC DNA]</scope>
    <source>
        <strain evidence="3">AP3_22</strain>
    </source>
</reference>
<dbReference type="Proteomes" id="UP000237440">
    <property type="component" value="Unassembled WGS sequence"/>
</dbReference>
<evidence type="ECO:0000313" key="2">
    <source>
        <dbReference type="EMBL" id="POF42803.1"/>
    </source>
</evidence>
<evidence type="ECO:0000256" key="1">
    <source>
        <dbReference type="SAM" id="Phobius"/>
    </source>
</evidence>
<protein>
    <submittedName>
        <fullName evidence="2">Uncharacterized protein</fullName>
    </submittedName>
</protein>
<name>A0A2S3VSE6_9PSED</name>
<dbReference type="EMBL" id="MUJK01000002">
    <property type="protein sequence ID" value="POF42803.1"/>
    <property type="molecule type" value="Genomic_DNA"/>
</dbReference>
<keyword evidence="1" id="KW-1133">Transmembrane helix</keyword>
<dbReference type="AlphaFoldDB" id="A0A2S3VSE6"/>
<organism evidence="2 3">
    <name type="scientific">Pseudomonas laurylsulfativorans</name>
    <dbReference type="NCBI Taxonomy" id="1943631"/>
    <lineage>
        <taxon>Bacteria</taxon>
        <taxon>Pseudomonadati</taxon>
        <taxon>Pseudomonadota</taxon>
        <taxon>Gammaproteobacteria</taxon>
        <taxon>Pseudomonadales</taxon>
        <taxon>Pseudomonadaceae</taxon>
        <taxon>Pseudomonas</taxon>
    </lineage>
</organism>
<keyword evidence="1" id="KW-0472">Membrane</keyword>
<accession>A0A2S3VSE6</accession>
<evidence type="ECO:0000313" key="3">
    <source>
        <dbReference type="Proteomes" id="UP000237440"/>
    </source>
</evidence>
<feature type="transmembrane region" description="Helical" evidence="1">
    <location>
        <begin position="24"/>
        <end position="43"/>
    </location>
</feature>
<sequence length="69" mass="7715">MPSTLTARGEVGKRSKKIERNTRGWVFGEILLLQMVFMILLFARGLSGAQLEKARFQGGEVGDNPGFFR</sequence>
<proteinExistence type="predicted"/>
<dbReference type="OrthoDB" id="7031841at2"/>
<keyword evidence="3" id="KW-1185">Reference proteome</keyword>
<comment type="caution">
    <text evidence="2">The sequence shown here is derived from an EMBL/GenBank/DDBJ whole genome shotgun (WGS) entry which is preliminary data.</text>
</comment>